<evidence type="ECO:0000256" key="10">
    <source>
        <dbReference type="ARBA" id="ARBA00023158"/>
    </source>
</evidence>
<dbReference type="EMBL" id="AP025739">
    <property type="protein sequence ID" value="BDI33097.1"/>
    <property type="molecule type" value="Genomic_DNA"/>
</dbReference>
<feature type="region of interest" description="Disordered" evidence="13">
    <location>
        <begin position="247"/>
        <end position="293"/>
    </location>
</feature>
<keyword evidence="5" id="KW-0808">Transferase</keyword>
<keyword evidence="9" id="KW-0694">RNA-binding</keyword>
<gene>
    <name evidence="14" type="ORF">CCAX7_51480</name>
</gene>
<evidence type="ECO:0000313" key="15">
    <source>
        <dbReference type="Proteomes" id="UP000287394"/>
    </source>
</evidence>
<evidence type="ECO:0000256" key="8">
    <source>
        <dbReference type="ARBA" id="ARBA00022842"/>
    </source>
</evidence>
<dbReference type="Proteomes" id="UP000287394">
    <property type="component" value="Chromosome"/>
</dbReference>
<protein>
    <recommendedName>
        <fullName evidence="3">Small RNA 2'-O-methyltransferase</fullName>
        <ecNumber evidence="11">2.1.1.386</ecNumber>
    </recommendedName>
</protein>
<feature type="compositionally biased region" description="Basic and acidic residues" evidence="13">
    <location>
        <begin position="279"/>
        <end position="293"/>
    </location>
</feature>
<evidence type="ECO:0000256" key="12">
    <source>
        <dbReference type="ARBA" id="ARBA00048418"/>
    </source>
</evidence>
<evidence type="ECO:0000256" key="1">
    <source>
        <dbReference type="ARBA" id="ARBA00001946"/>
    </source>
</evidence>
<dbReference type="Pfam" id="PF13489">
    <property type="entry name" value="Methyltransf_23"/>
    <property type="match status" value="1"/>
</dbReference>
<dbReference type="NCBIfam" id="TIGR04074">
    <property type="entry name" value="bacter_Hen1"/>
    <property type="match status" value="1"/>
</dbReference>
<dbReference type="PANTHER" id="PTHR21404:SF3">
    <property type="entry name" value="SMALL RNA 2'-O-METHYLTRANSFERASE"/>
    <property type="match status" value="1"/>
</dbReference>
<dbReference type="RefSeq" id="WP_119319234.1">
    <property type="nucleotide sequence ID" value="NZ_AP025739.1"/>
</dbReference>
<evidence type="ECO:0000256" key="7">
    <source>
        <dbReference type="ARBA" id="ARBA00022723"/>
    </source>
</evidence>
<dbReference type="GO" id="GO:0001510">
    <property type="term" value="P:RNA methylation"/>
    <property type="evidence" value="ECO:0007669"/>
    <property type="project" value="InterPro"/>
</dbReference>
<comment type="cofactor">
    <cofactor evidence="1">
        <name>Mg(2+)</name>
        <dbReference type="ChEBI" id="CHEBI:18420"/>
    </cofactor>
</comment>
<dbReference type="Gene3D" id="3.30.1610.20">
    <property type="entry name" value="Hen1, N-terminal domain"/>
    <property type="match status" value="1"/>
</dbReference>
<dbReference type="InterPro" id="IPR024740">
    <property type="entry name" value="Hen1_N"/>
</dbReference>
<feature type="compositionally biased region" description="Low complexity" evidence="13">
    <location>
        <begin position="269"/>
        <end position="278"/>
    </location>
</feature>
<evidence type="ECO:0000256" key="6">
    <source>
        <dbReference type="ARBA" id="ARBA00022691"/>
    </source>
</evidence>
<evidence type="ECO:0000256" key="4">
    <source>
        <dbReference type="ARBA" id="ARBA00022603"/>
    </source>
</evidence>
<dbReference type="SUPFAM" id="SSF53335">
    <property type="entry name" value="S-adenosyl-L-methionine-dependent methyltransferases"/>
    <property type="match status" value="1"/>
</dbReference>
<keyword evidence="8" id="KW-0460">Magnesium</keyword>
<evidence type="ECO:0000256" key="11">
    <source>
        <dbReference type="ARBA" id="ARBA00035025"/>
    </source>
</evidence>
<dbReference type="AlphaFoldDB" id="A0A402CPC0"/>
<reference evidence="14 15" key="1">
    <citation type="journal article" date="2019" name="Int. J. Syst. Evol. Microbiol.">
        <title>Capsulimonas corticalis gen. nov., sp. nov., an aerobic capsulated bacterium, of a novel bacterial order, Capsulimonadales ord. nov., of the class Armatimonadia of the phylum Armatimonadetes.</title>
        <authorList>
            <person name="Li J."/>
            <person name="Kudo C."/>
            <person name="Tonouchi A."/>
        </authorList>
    </citation>
    <scope>NUCLEOTIDE SEQUENCE [LARGE SCALE GENOMIC DNA]</scope>
    <source>
        <strain evidence="14 15">AX-7</strain>
    </source>
</reference>
<keyword evidence="10" id="KW-0943">RNA-mediated gene silencing</keyword>
<dbReference type="Gene3D" id="3.40.50.150">
    <property type="entry name" value="Vaccinia Virus protein VP39"/>
    <property type="match status" value="1"/>
</dbReference>
<feature type="compositionally biased region" description="Acidic residues" evidence="13">
    <location>
        <begin position="247"/>
        <end position="268"/>
    </location>
</feature>
<evidence type="ECO:0000256" key="5">
    <source>
        <dbReference type="ARBA" id="ARBA00022679"/>
    </source>
</evidence>
<dbReference type="CDD" id="cd02440">
    <property type="entry name" value="AdoMet_MTases"/>
    <property type="match status" value="1"/>
</dbReference>
<dbReference type="InterPro" id="IPR026610">
    <property type="entry name" value="Hen1"/>
</dbReference>
<dbReference type="Pfam" id="PF12623">
    <property type="entry name" value="Hen1_L"/>
    <property type="match status" value="1"/>
</dbReference>
<keyword evidence="6" id="KW-0949">S-adenosyl-L-methionine</keyword>
<keyword evidence="4" id="KW-0489">Methyltransferase</keyword>
<comment type="similarity">
    <text evidence="2">Belongs to the methyltransferase superfamily. HEN1 family.</text>
</comment>
<evidence type="ECO:0000313" key="14">
    <source>
        <dbReference type="EMBL" id="BDI33097.1"/>
    </source>
</evidence>
<evidence type="ECO:0000256" key="2">
    <source>
        <dbReference type="ARBA" id="ARBA00009026"/>
    </source>
</evidence>
<evidence type="ECO:0000256" key="3">
    <source>
        <dbReference type="ARBA" id="ARBA00021330"/>
    </source>
</evidence>
<dbReference type="InterPro" id="IPR024026">
    <property type="entry name" value="3'-RNA_MeTfrase_Hen1_bac"/>
</dbReference>
<dbReference type="OrthoDB" id="9795085at2"/>
<dbReference type="GO" id="GO:0090486">
    <property type="term" value="F:small RNA 2'-O-methyltransferase activity"/>
    <property type="evidence" value="ECO:0007669"/>
    <property type="project" value="UniProtKB-EC"/>
</dbReference>
<keyword evidence="15" id="KW-1185">Reference proteome</keyword>
<evidence type="ECO:0000256" key="9">
    <source>
        <dbReference type="ARBA" id="ARBA00022884"/>
    </source>
</evidence>
<dbReference type="KEGG" id="ccot:CCAX7_51480"/>
<dbReference type="GO" id="GO:0031047">
    <property type="term" value="P:regulatory ncRNA-mediated gene silencing"/>
    <property type="evidence" value="ECO:0007669"/>
    <property type="project" value="UniProtKB-KW"/>
</dbReference>
<keyword evidence="7" id="KW-0479">Metal-binding</keyword>
<dbReference type="InterPro" id="IPR038546">
    <property type="entry name" value="Hen1_N_sf"/>
</dbReference>
<sequence length="492" mass="54565">MLLTITTTHVPATDLGYLLHKNPARVQTFTLNFGKAHVFYPEATDERCTAALLLDVDPVDLSRSKNGVRGGGQPLEPYVNDRPYAASSYLSVAISQIFSSALGGRCKDKPELPAQLLPLTVRISALPCRAGGAELPERLFGALGYTVTAEPHALDTTFPEWGDSAYYTVTLAGTVRLSDLLSHLYVLIPVLDNDKHYWVGDEEVEKLLRQGEGWLGAHPERELIVRRYLKYRHTLADEALARLVGDEEPEVLAADESETAASESEEPASDAAAAPTMEEAPKRERRGGLHDQRLETVRDTLKAHGARRVLDLGCGEGKLLRLLLHEPSFMEICGMDVAHRSLQIAADKLHLDRMSERQRERLTLFQGSLIYRDKRLEGYDGAAVVEVIEHLDPSRLEAFERVIFQYAKPGVVALTTPNAEYNVVFETLPEGKMRHSDHRFEWTRAEFEAWAGGVAERHGYTAAFSPIGPEEDGVGAPSQMAVFTRTPRAMTE</sequence>
<accession>A0A402CPC0</accession>
<organism evidence="14 15">
    <name type="scientific">Capsulimonas corticalis</name>
    <dbReference type="NCBI Taxonomy" id="2219043"/>
    <lineage>
        <taxon>Bacteria</taxon>
        <taxon>Bacillati</taxon>
        <taxon>Armatimonadota</taxon>
        <taxon>Armatimonadia</taxon>
        <taxon>Capsulimonadales</taxon>
        <taxon>Capsulimonadaceae</taxon>
        <taxon>Capsulimonas</taxon>
    </lineage>
</organism>
<dbReference type="InterPro" id="IPR029063">
    <property type="entry name" value="SAM-dependent_MTases_sf"/>
</dbReference>
<comment type="catalytic activity">
    <reaction evidence="12">
        <text>small RNA 3'-end nucleotide + S-adenosyl-L-methionine = small RNA 3'-end 2'-O-methylnucleotide + S-adenosyl-L-homocysteine + H(+)</text>
        <dbReference type="Rhea" id="RHEA:37887"/>
        <dbReference type="Rhea" id="RHEA-COMP:10415"/>
        <dbReference type="Rhea" id="RHEA-COMP:10416"/>
        <dbReference type="ChEBI" id="CHEBI:15378"/>
        <dbReference type="ChEBI" id="CHEBI:57856"/>
        <dbReference type="ChEBI" id="CHEBI:59789"/>
        <dbReference type="ChEBI" id="CHEBI:74896"/>
        <dbReference type="ChEBI" id="CHEBI:74898"/>
        <dbReference type="EC" id="2.1.1.386"/>
    </reaction>
</comment>
<name>A0A402CPC0_9BACT</name>
<dbReference type="EC" id="2.1.1.386" evidence="11"/>
<dbReference type="PANTHER" id="PTHR21404">
    <property type="entry name" value="HEN1"/>
    <property type="match status" value="1"/>
</dbReference>
<evidence type="ECO:0000256" key="13">
    <source>
        <dbReference type="SAM" id="MobiDB-lite"/>
    </source>
</evidence>
<proteinExistence type="inferred from homology"/>
<dbReference type="GO" id="GO:0003723">
    <property type="term" value="F:RNA binding"/>
    <property type="evidence" value="ECO:0007669"/>
    <property type="project" value="UniProtKB-KW"/>
</dbReference>
<dbReference type="GO" id="GO:0046872">
    <property type="term" value="F:metal ion binding"/>
    <property type="evidence" value="ECO:0007669"/>
    <property type="project" value="UniProtKB-KW"/>
</dbReference>